<evidence type="ECO:0000256" key="1">
    <source>
        <dbReference type="ARBA" id="ARBA00022676"/>
    </source>
</evidence>
<evidence type="ECO:0000256" key="2">
    <source>
        <dbReference type="ARBA" id="ARBA00022679"/>
    </source>
</evidence>
<protein>
    <submittedName>
        <fullName evidence="4">ADP-heptose--LPS heptosyltransferase 2</fullName>
        <ecNumber evidence="4">2.-.-.-</ecNumber>
    </submittedName>
</protein>
<feature type="signal peptide" evidence="3">
    <location>
        <begin position="1"/>
        <end position="23"/>
    </location>
</feature>
<name>A0A4U9W1Z0_9SPHI</name>
<dbReference type="AlphaFoldDB" id="A0A4U9W1Z0"/>
<feature type="chain" id="PRO_5020294845" evidence="3">
    <location>
        <begin position="24"/>
        <end position="332"/>
    </location>
</feature>
<gene>
    <name evidence="4" type="primary">rfaF_2</name>
    <name evidence="4" type="ORF">NCTC11429_04548</name>
</gene>
<keyword evidence="1" id="KW-0328">Glycosyltransferase</keyword>
<dbReference type="GO" id="GO:0008713">
    <property type="term" value="F:ADP-heptose-lipopolysaccharide heptosyltransferase activity"/>
    <property type="evidence" value="ECO:0007669"/>
    <property type="project" value="TreeGrafter"/>
</dbReference>
<dbReference type="Gene3D" id="3.40.50.2000">
    <property type="entry name" value="Glycogen Phosphorylase B"/>
    <property type="match status" value="2"/>
</dbReference>
<dbReference type="KEGG" id="stha:NCTC11429_04548"/>
<evidence type="ECO:0000313" key="5">
    <source>
        <dbReference type="Proteomes" id="UP000308196"/>
    </source>
</evidence>
<dbReference type="PANTHER" id="PTHR30160:SF1">
    <property type="entry name" value="LIPOPOLYSACCHARIDE 1,2-N-ACETYLGLUCOSAMINETRANSFERASE-RELATED"/>
    <property type="match status" value="1"/>
</dbReference>
<dbReference type="Pfam" id="PF01075">
    <property type="entry name" value="Glyco_transf_9"/>
    <property type="match status" value="1"/>
</dbReference>
<dbReference type="STRING" id="1123265.GCA_000686625_03520"/>
<keyword evidence="3" id="KW-0732">Signal</keyword>
<evidence type="ECO:0000256" key="3">
    <source>
        <dbReference type="SAM" id="SignalP"/>
    </source>
</evidence>
<proteinExistence type="predicted"/>
<dbReference type="PANTHER" id="PTHR30160">
    <property type="entry name" value="TETRAACYLDISACCHARIDE 4'-KINASE-RELATED"/>
    <property type="match status" value="1"/>
</dbReference>
<dbReference type="CDD" id="cd03789">
    <property type="entry name" value="GT9_LPS_heptosyltransferase"/>
    <property type="match status" value="1"/>
</dbReference>
<dbReference type="EC" id="2.-.-.-" evidence="4"/>
<dbReference type="SUPFAM" id="SSF53756">
    <property type="entry name" value="UDP-Glycosyltransferase/glycogen phosphorylase"/>
    <property type="match status" value="1"/>
</dbReference>
<dbReference type="EMBL" id="LR590484">
    <property type="protein sequence ID" value="VTR52284.1"/>
    <property type="molecule type" value="Genomic_DNA"/>
</dbReference>
<sequence length="332" mass="37218">MFKIAVFRALQLGDILCSMPAVAALKYNYPQAQLYFIGLPHMRPLIERFGFIDFFVDFPGHPALPEIACDEQELEKFVCQMQIEQFDLLLQMHGNGTVVNDFLTGLRAKRLVGFQPSDHSSQDWLAYPTHLHEVDRHLELIRFLGLEIQNCSLFYPLFESDWNAYHSIRSRISPPFVIVHVGSRDARRRWPIANFAYLAKLLLEKKYQVVLTGVAIEQPLVDELLDHLDGRAVSLCGQLGLGTLGCLVKEASLLLCNCTGISHIAAGLATKSIVLSMDGEPQRWGPKNKALHKTYDARGAINLEMLSREINLLLEHRPPADSAVQAGSQASS</sequence>
<dbReference type="InterPro" id="IPR002201">
    <property type="entry name" value="Glyco_trans_9"/>
</dbReference>
<dbReference type="GO" id="GO:0009244">
    <property type="term" value="P:lipopolysaccharide core region biosynthetic process"/>
    <property type="evidence" value="ECO:0007669"/>
    <property type="project" value="TreeGrafter"/>
</dbReference>
<keyword evidence="2 4" id="KW-0808">Transferase</keyword>
<dbReference type="GO" id="GO:0005829">
    <property type="term" value="C:cytosol"/>
    <property type="evidence" value="ECO:0007669"/>
    <property type="project" value="TreeGrafter"/>
</dbReference>
<dbReference type="GeneID" id="78465128"/>
<organism evidence="4 5">
    <name type="scientific">Sphingobacterium thalpophilum</name>
    <dbReference type="NCBI Taxonomy" id="259"/>
    <lineage>
        <taxon>Bacteria</taxon>
        <taxon>Pseudomonadati</taxon>
        <taxon>Bacteroidota</taxon>
        <taxon>Sphingobacteriia</taxon>
        <taxon>Sphingobacteriales</taxon>
        <taxon>Sphingobacteriaceae</taxon>
        <taxon>Sphingobacterium</taxon>
    </lineage>
</organism>
<reference evidence="4 5" key="1">
    <citation type="submission" date="2019-05" db="EMBL/GenBank/DDBJ databases">
        <authorList>
            <consortium name="Pathogen Informatics"/>
        </authorList>
    </citation>
    <scope>NUCLEOTIDE SEQUENCE [LARGE SCALE GENOMIC DNA]</scope>
    <source>
        <strain evidence="4 5">NCTC11429</strain>
    </source>
</reference>
<accession>A0A4U9W1Z0</accession>
<dbReference type="InterPro" id="IPR051199">
    <property type="entry name" value="LPS_LOS_Heptosyltrfase"/>
</dbReference>
<dbReference type="Proteomes" id="UP000308196">
    <property type="component" value="Chromosome"/>
</dbReference>
<dbReference type="RefSeq" id="WP_081817887.1">
    <property type="nucleotide sequence ID" value="NZ_CP141191.1"/>
</dbReference>
<evidence type="ECO:0000313" key="4">
    <source>
        <dbReference type="EMBL" id="VTR52284.1"/>
    </source>
</evidence>